<name>A0A418KRD9_9ACTN</name>
<dbReference type="RefSeq" id="WP_119660093.1">
    <property type="nucleotide sequence ID" value="NZ_QUAL01000111.1"/>
</dbReference>
<accession>A0A418KRD9</accession>
<feature type="domain" description="AB hydrolase-1" evidence="1">
    <location>
        <begin position="40"/>
        <end position="258"/>
    </location>
</feature>
<organism evidence="2 3">
    <name type="scientific">Jiangella rhizosphaerae</name>
    <dbReference type="NCBI Taxonomy" id="2293569"/>
    <lineage>
        <taxon>Bacteria</taxon>
        <taxon>Bacillati</taxon>
        <taxon>Actinomycetota</taxon>
        <taxon>Actinomycetes</taxon>
        <taxon>Jiangellales</taxon>
        <taxon>Jiangellaceae</taxon>
        <taxon>Jiangella</taxon>
    </lineage>
</organism>
<dbReference type="InterPro" id="IPR029058">
    <property type="entry name" value="AB_hydrolase_fold"/>
</dbReference>
<dbReference type="InterPro" id="IPR000073">
    <property type="entry name" value="AB_hydrolase_1"/>
</dbReference>
<evidence type="ECO:0000313" key="2">
    <source>
        <dbReference type="EMBL" id="RIQ24562.1"/>
    </source>
</evidence>
<gene>
    <name evidence="2" type="ORF">DY240_11805</name>
</gene>
<keyword evidence="3" id="KW-1185">Reference proteome</keyword>
<dbReference type="PANTHER" id="PTHR43433">
    <property type="entry name" value="HYDROLASE, ALPHA/BETA FOLD FAMILY PROTEIN"/>
    <property type="match status" value="1"/>
</dbReference>
<proteinExistence type="predicted"/>
<dbReference type="SUPFAM" id="SSF53474">
    <property type="entry name" value="alpha/beta-Hydrolases"/>
    <property type="match status" value="1"/>
</dbReference>
<dbReference type="OrthoDB" id="63519at2"/>
<evidence type="ECO:0000313" key="3">
    <source>
        <dbReference type="Proteomes" id="UP000284057"/>
    </source>
</evidence>
<dbReference type="EMBL" id="QUAL01000111">
    <property type="protein sequence ID" value="RIQ24562.1"/>
    <property type="molecule type" value="Genomic_DNA"/>
</dbReference>
<comment type="caution">
    <text evidence="2">The sequence shown here is derived from an EMBL/GenBank/DDBJ whole genome shotgun (WGS) entry which is preliminary data.</text>
</comment>
<dbReference type="Pfam" id="PF12697">
    <property type="entry name" value="Abhydrolase_6"/>
    <property type="match status" value="1"/>
</dbReference>
<dbReference type="Gene3D" id="3.40.50.1820">
    <property type="entry name" value="alpha/beta hydrolase"/>
    <property type="match status" value="1"/>
</dbReference>
<dbReference type="Proteomes" id="UP000284057">
    <property type="component" value="Unassembled WGS sequence"/>
</dbReference>
<dbReference type="AlphaFoldDB" id="A0A418KRD9"/>
<keyword evidence="2" id="KW-0378">Hydrolase</keyword>
<sequence>MDHVTSADGTTIAYVTQGAGPALVLVSTSLDDHHGLDATAAALARDFTVVGYDRRGVGESGAGEPWAPEREVEDLAAVIQAVGGSAALAAGSGGCGLVLEAATALGDAVTGIYLFEPPFIIDDSRPPVPSDWVEQVETLVAESRRGDAVELFMTQVVGVPAEYVEGMKADPSWEASAAYAHALPHDGRILAGTQDGKPLPTDRWRVEQPAVVAVGADSEPFFHAGAQALVDQLPRGRYENLPGVDHSAFWTAPDAIAASIAAAFDRPVTGPNG</sequence>
<dbReference type="InterPro" id="IPR050471">
    <property type="entry name" value="AB_hydrolase"/>
</dbReference>
<dbReference type="GO" id="GO:0004806">
    <property type="term" value="F:triacylglycerol lipase activity"/>
    <property type="evidence" value="ECO:0007669"/>
    <property type="project" value="TreeGrafter"/>
</dbReference>
<protein>
    <submittedName>
        <fullName evidence="2">Alpha/beta hydrolase</fullName>
    </submittedName>
</protein>
<dbReference type="PANTHER" id="PTHR43433:SF5">
    <property type="entry name" value="AB HYDROLASE-1 DOMAIN-CONTAINING PROTEIN"/>
    <property type="match status" value="1"/>
</dbReference>
<evidence type="ECO:0000259" key="1">
    <source>
        <dbReference type="Pfam" id="PF12697"/>
    </source>
</evidence>
<dbReference type="GO" id="GO:0046503">
    <property type="term" value="P:glycerolipid catabolic process"/>
    <property type="evidence" value="ECO:0007669"/>
    <property type="project" value="TreeGrafter"/>
</dbReference>
<reference evidence="2 3" key="1">
    <citation type="submission" date="2018-09" db="EMBL/GenBank/DDBJ databases">
        <title>Isolation, diversity and antifungal activity of actinobacteria from wheat.</title>
        <authorList>
            <person name="Han C."/>
        </authorList>
    </citation>
    <scope>NUCLEOTIDE SEQUENCE [LARGE SCALE GENOMIC DNA]</scope>
    <source>
        <strain evidence="2 3">NEAU-YY265</strain>
    </source>
</reference>